<dbReference type="SMART" id="SM00283">
    <property type="entry name" value="MA"/>
    <property type="match status" value="1"/>
</dbReference>
<keyword evidence="1 3" id="KW-0807">Transducer</keyword>
<evidence type="ECO:0000256" key="5">
    <source>
        <dbReference type="SAM" id="Phobius"/>
    </source>
</evidence>
<gene>
    <name evidence="8" type="primary">mcp4</name>
    <name evidence="8" type="ORF">CLCY_1c02480</name>
</gene>
<dbReference type="RefSeq" id="WP_048571405.1">
    <property type="nucleotide sequence ID" value="NZ_LFVU01000028.1"/>
</dbReference>
<evidence type="ECO:0000256" key="4">
    <source>
        <dbReference type="SAM" id="Coils"/>
    </source>
</evidence>
<dbReference type="STRING" id="1121307.CLCY_1c02480"/>
<keyword evidence="9" id="KW-1185">Reference proteome</keyword>
<dbReference type="PANTHER" id="PTHR32089:SF112">
    <property type="entry name" value="LYSOZYME-LIKE PROTEIN-RELATED"/>
    <property type="match status" value="1"/>
</dbReference>
<protein>
    <submittedName>
        <fullName evidence="8">Methyl-accepting chemotaxis protein 4</fullName>
    </submittedName>
</protein>
<proteinExistence type="inferred from homology"/>
<keyword evidence="5" id="KW-0812">Transmembrane</keyword>
<dbReference type="InterPro" id="IPR004090">
    <property type="entry name" value="Chemotax_Me-accpt_rcpt"/>
</dbReference>
<feature type="transmembrane region" description="Helical" evidence="5">
    <location>
        <begin position="188"/>
        <end position="213"/>
    </location>
</feature>
<keyword evidence="4" id="KW-0175">Coiled coil</keyword>
<dbReference type="PRINTS" id="PR00260">
    <property type="entry name" value="CHEMTRNSDUCR"/>
</dbReference>
<evidence type="ECO:0000313" key="8">
    <source>
        <dbReference type="EMBL" id="KMT21014.1"/>
    </source>
</evidence>
<dbReference type="PROSITE" id="PS50111">
    <property type="entry name" value="CHEMOTAXIS_TRANSDUC_2"/>
    <property type="match status" value="1"/>
</dbReference>
<organism evidence="8 9">
    <name type="scientific">Clostridium cylindrosporum DSM 605</name>
    <dbReference type="NCBI Taxonomy" id="1121307"/>
    <lineage>
        <taxon>Bacteria</taxon>
        <taxon>Bacillati</taxon>
        <taxon>Bacillota</taxon>
        <taxon>Clostridia</taxon>
        <taxon>Eubacteriales</taxon>
        <taxon>Clostridiaceae</taxon>
        <taxon>Clostridium</taxon>
    </lineage>
</organism>
<feature type="domain" description="HAMP" evidence="7">
    <location>
        <begin position="211"/>
        <end position="263"/>
    </location>
</feature>
<dbReference type="Proteomes" id="UP000036756">
    <property type="component" value="Unassembled WGS sequence"/>
</dbReference>
<comment type="caution">
    <text evidence="8">The sequence shown here is derived from an EMBL/GenBank/DDBJ whole genome shotgun (WGS) entry which is preliminary data.</text>
</comment>
<reference evidence="8 9" key="1">
    <citation type="submission" date="2015-06" db="EMBL/GenBank/DDBJ databases">
        <title>Draft genome sequence of the purine-degrading Clostridium cylindrosporum HC-1 (DSM 605).</title>
        <authorList>
            <person name="Poehlein A."/>
            <person name="Schiel-Bengelsdorf B."/>
            <person name="Bengelsdorf F."/>
            <person name="Daniel R."/>
            <person name="Duerre P."/>
        </authorList>
    </citation>
    <scope>NUCLEOTIDE SEQUENCE [LARGE SCALE GENOMIC DNA]</scope>
    <source>
        <strain evidence="8 9">DSM 605</strain>
    </source>
</reference>
<dbReference type="GO" id="GO:0006935">
    <property type="term" value="P:chemotaxis"/>
    <property type="evidence" value="ECO:0007669"/>
    <property type="project" value="InterPro"/>
</dbReference>
<feature type="transmembrane region" description="Helical" evidence="5">
    <location>
        <begin position="12"/>
        <end position="31"/>
    </location>
</feature>
<dbReference type="PATRIC" id="fig|1121307.3.peg.611"/>
<sequence length="569" mass="63327">MKKLNLKTKLILSFSILITFIFVIGIGGIIITKSMDKNAKDIIYAMGAVNRVRHLESNLVMMSKNALMIVNEKDETKIKSLKNDIENIIKENDEMMNDYENGDTGEWLPGEEAVFQKFKSTLNEFKKSIVETCKLTDEKKYSESLNLEKVVESQWKEADGLINELIKINIEGTESIKSRSSVIYKESIYKAVFTIIIGAGVSSIIVILLYRYIMRSLKRIRKFSDRLKEYDFSEPIIIDAKDEFSDIGADLNAAQGNVRILIKSIVEDSIEITSSSENLFKTIEDLNLRLVDINDSTNEIGKEMEEASAGAEEISASVQEVDSNISILSQKAFEGSKNANISKEKALNVQKDGNLALEEASKLFNENKEKILKAIEDGKVVEDIKIMAETIANIANETNLLALNASIEAARAGEQGRGFAVVASEVRKLADQSTSAVSNVKLTIEKVQKAFNNLALNSNNILNFIINNVNPQFENFSSISEEHYKDSQDISNMSIGMADMTEEINATVNEVSNSIQAMAQASQNSFTNSISIGNNVSEATKDMKHVELTVKNQVELANKLTEIVEKFKI</sequence>
<dbReference type="InterPro" id="IPR004089">
    <property type="entry name" value="MCPsignal_dom"/>
</dbReference>
<comment type="similarity">
    <text evidence="2">Belongs to the methyl-accepting chemotaxis (MCP) protein family.</text>
</comment>
<dbReference type="Pfam" id="PF00015">
    <property type="entry name" value="MCPsignal"/>
    <property type="match status" value="1"/>
</dbReference>
<dbReference type="OrthoDB" id="9760371at2"/>
<name>A0A0J8D9N0_CLOCY</name>
<evidence type="ECO:0000256" key="3">
    <source>
        <dbReference type="PROSITE-ProRule" id="PRU00284"/>
    </source>
</evidence>
<dbReference type="EMBL" id="LFVU01000028">
    <property type="protein sequence ID" value="KMT21014.1"/>
    <property type="molecule type" value="Genomic_DNA"/>
</dbReference>
<evidence type="ECO:0000313" key="9">
    <source>
        <dbReference type="Proteomes" id="UP000036756"/>
    </source>
</evidence>
<dbReference type="InterPro" id="IPR003660">
    <property type="entry name" value="HAMP_dom"/>
</dbReference>
<evidence type="ECO:0000259" key="7">
    <source>
        <dbReference type="PROSITE" id="PS50885"/>
    </source>
</evidence>
<evidence type="ECO:0000259" key="6">
    <source>
        <dbReference type="PROSITE" id="PS50111"/>
    </source>
</evidence>
<feature type="domain" description="Methyl-accepting transducer" evidence="6">
    <location>
        <begin position="275"/>
        <end position="519"/>
    </location>
</feature>
<keyword evidence="5" id="KW-0472">Membrane</keyword>
<dbReference type="SUPFAM" id="SSF58104">
    <property type="entry name" value="Methyl-accepting chemotaxis protein (MCP) signaling domain"/>
    <property type="match status" value="1"/>
</dbReference>
<dbReference type="Pfam" id="PF12729">
    <property type="entry name" value="4HB_MCP_1"/>
    <property type="match status" value="1"/>
</dbReference>
<evidence type="ECO:0000256" key="2">
    <source>
        <dbReference type="ARBA" id="ARBA00029447"/>
    </source>
</evidence>
<accession>A0A0J8D9N0</accession>
<keyword evidence="5" id="KW-1133">Transmembrane helix</keyword>
<dbReference type="GO" id="GO:0004888">
    <property type="term" value="F:transmembrane signaling receptor activity"/>
    <property type="evidence" value="ECO:0007669"/>
    <property type="project" value="InterPro"/>
</dbReference>
<evidence type="ECO:0000256" key="1">
    <source>
        <dbReference type="ARBA" id="ARBA00023224"/>
    </source>
</evidence>
<dbReference type="GO" id="GO:0016020">
    <property type="term" value="C:membrane"/>
    <property type="evidence" value="ECO:0007669"/>
    <property type="project" value="InterPro"/>
</dbReference>
<dbReference type="AlphaFoldDB" id="A0A0J8D9N0"/>
<dbReference type="PROSITE" id="PS50885">
    <property type="entry name" value="HAMP"/>
    <property type="match status" value="1"/>
</dbReference>
<dbReference type="PANTHER" id="PTHR32089">
    <property type="entry name" value="METHYL-ACCEPTING CHEMOTAXIS PROTEIN MCPB"/>
    <property type="match status" value="1"/>
</dbReference>
<feature type="coiled-coil region" evidence="4">
    <location>
        <begin position="71"/>
        <end position="98"/>
    </location>
</feature>
<dbReference type="Gene3D" id="1.10.287.950">
    <property type="entry name" value="Methyl-accepting chemotaxis protein"/>
    <property type="match status" value="1"/>
</dbReference>
<dbReference type="GO" id="GO:0007165">
    <property type="term" value="P:signal transduction"/>
    <property type="evidence" value="ECO:0007669"/>
    <property type="project" value="UniProtKB-KW"/>
</dbReference>
<dbReference type="InterPro" id="IPR024478">
    <property type="entry name" value="HlyB_4HB_MCP"/>
</dbReference>
<dbReference type="SMART" id="SM00304">
    <property type="entry name" value="HAMP"/>
    <property type="match status" value="1"/>
</dbReference>